<reference evidence="1 2" key="1">
    <citation type="submission" date="2017-10" db="EMBL/GenBank/DDBJ databases">
        <title>Isolation and characterisation of Lactobacillus bacteriophages that infect wine-derived L. plantarum strains.</title>
        <authorList>
            <person name="Kyrkou I."/>
            <person name="Hestbjerg Hansen L."/>
        </authorList>
    </citation>
    <scope>NUCLEOTIDE SEQUENCE [LARGE SCALE GENOMIC DNA]</scope>
</reference>
<organism evidence="1 2">
    <name type="scientific">Lactobacillus phage Lenus</name>
    <dbReference type="NCBI Taxonomy" id="2053682"/>
    <lineage>
        <taxon>Viruses</taxon>
        <taxon>Duplodnaviria</taxon>
        <taxon>Heunggongvirae</taxon>
        <taxon>Uroviricota</taxon>
        <taxon>Caudoviricetes</taxon>
        <taxon>Tybeckvirinae</taxon>
        <taxon>Lenusvirus</taxon>
        <taxon>Lenusvirus lenus</taxon>
    </lineage>
</organism>
<accession>A0A2H4PBI2</accession>
<dbReference type="GeneID" id="54986266"/>
<sequence>MLLNAKIAIFLLMLKSEEFKMRQNYFCVLKKDLGTSMLHYINGDTTLIDSNPDMSGKVLYVSRDYKLEHDYKFEVRGMQNLYGYIPESCIESLIKVDPNEQKYFVDRDGLEIPIADTQKKWDAVNHINPSIEHQYMIHEILYNMWYAADGLKFDKTQGKVFISKQDAIDVLAKNRHLTEITNEVVNLDEEEE</sequence>
<protein>
    <submittedName>
        <fullName evidence="1">Uncharacterized protein</fullName>
    </submittedName>
</protein>
<name>A0A2H4PBI2_9CAUD</name>
<proteinExistence type="predicted"/>
<dbReference type="RefSeq" id="YP_009795889.1">
    <property type="nucleotide sequence ID" value="NC_047897.1"/>
</dbReference>
<dbReference type="KEGG" id="vg:54986266"/>
<keyword evidence="2" id="KW-1185">Reference proteome</keyword>
<dbReference type="EMBL" id="MG252693">
    <property type="protein sequence ID" value="ATW59459.1"/>
    <property type="molecule type" value="Genomic_DNA"/>
</dbReference>
<dbReference type="Proteomes" id="UP000241560">
    <property type="component" value="Segment"/>
</dbReference>
<evidence type="ECO:0000313" key="2">
    <source>
        <dbReference type="Proteomes" id="UP000241560"/>
    </source>
</evidence>
<evidence type="ECO:0000313" key="1">
    <source>
        <dbReference type="EMBL" id="ATW59459.1"/>
    </source>
</evidence>